<dbReference type="GO" id="GO:0016491">
    <property type="term" value="F:oxidoreductase activity"/>
    <property type="evidence" value="ECO:0007669"/>
    <property type="project" value="UniProtKB-KW"/>
</dbReference>
<organism evidence="3 4">
    <name type="scientific">Nonomuraea helvata</name>
    <dbReference type="NCBI Taxonomy" id="37484"/>
    <lineage>
        <taxon>Bacteria</taxon>
        <taxon>Bacillati</taxon>
        <taxon>Actinomycetota</taxon>
        <taxon>Actinomycetes</taxon>
        <taxon>Streptosporangiales</taxon>
        <taxon>Streptosporangiaceae</taxon>
        <taxon>Nonomuraea</taxon>
    </lineage>
</organism>
<keyword evidence="4" id="KW-1185">Reference proteome</keyword>
<protein>
    <submittedName>
        <fullName evidence="3">SDR family NAD(P)-dependent oxidoreductase</fullName>
        <ecNumber evidence="3">1.1.1.-</ecNumber>
    </submittedName>
</protein>
<evidence type="ECO:0000256" key="1">
    <source>
        <dbReference type="ARBA" id="ARBA00006484"/>
    </source>
</evidence>
<dbReference type="EMBL" id="JBHMBW010000035">
    <property type="protein sequence ID" value="MFB9627556.1"/>
    <property type="molecule type" value="Genomic_DNA"/>
</dbReference>
<evidence type="ECO:0000313" key="3">
    <source>
        <dbReference type="EMBL" id="MFB9627556.1"/>
    </source>
</evidence>
<dbReference type="CDD" id="cd05233">
    <property type="entry name" value="SDR_c"/>
    <property type="match status" value="1"/>
</dbReference>
<evidence type="ECO:0000256" key="2">
    <source>
        <dbReference type="ARBA" id="ARBA00023002"/>
    </source>
</evidence>
<dbReference type="Pfam" id="PF13561">
    <property type="entry name" value="adh_short_C2"/>
    <property type="match status" value="1"/>
</dbReference>
<dbReference type="EC" id="1.1.1.-" evidence="3"/>
<gene>
    <name evidence="3" type="ORF">ACFFSA_31125</name>
</gene>
<comment type="caution">
    <text evidence="3">The sequence shown here is derived from an EMBL/GenBank/DDBJ whole genome shotgun (WGS) entry which is preliminary data.</text>
</comment>
<dbReference type="InterPro" id="IPR036291">
    <property type="entry name" value="NAD(P)-bd_dom_sf"/>
</dbReference>
<dbReference type="Proteomes" id="UP001589532">
    <property type="component" value="Unassembled WGS sequence"/>
</dbReference>
<evidence type="ECO:0000313" key="4">
    <source>
        <dbReference type="Proteomes" id="UP001589532"/>
    </source>
</evidence>
<name>A0ABV5S793_9ACTN</name>
<proteinExistence type="inferred from homology"/>
<dbReference type="RefSeq" id="WP_344988355.1">
    <property type="nucleotide sequence ID" value="NZ_BAAAXV010000002.1"/>
</dbReference>
<reference evidence="3 4" key="1">
    <citation type="submission" date="2024-09" db="EMBL/GenBank/DDBJ databases">
        <authorList>
            <person name="Sun Q."/>
            <person name="Mori K."/>
        </authorList>
    </citation>
    <scope>NUCLEOTIDE SEQUENCE [LARGE SCALE GENOMIC DNA]</scope>
    <source>
        <strain evidence="3 4">JCM 3143</strain>
    </source>
</reference>
<dbReference type="PANTHER" id="PTHR24321:SF8">
    <property type="entry name" value="ESTRADIOL 17-BETA-DEHYDROGENASE 8-RELATED"/>
    <property type="match status" value="1"/>
</dbReference>
<sequence>MSAPAALITGGTSGIGKATAELLRSRGYRVMVTGVSNLADAGLPDDIAIVRADARSLPDIDRAMEQARRQFGSLDLLFLNAGISRPGPIESTDEAAFDALFDVNVKGSFFTLQKALPLLSEGASVVFTVGAGEGIGAAMTAAKGALVPLMRSLALELAPRRIRVNAVSPGLINTPAYSKMGVSQEMIDSWARDVPLGRVGAPADVAEAVAFLASDAAGYITGDNLVVSGGIGVHARP</sequence>
<dbReference type="PRINTS" id="PR00081">
    <property type="entry name" value="GDHRDH"/>
</dbReference>
<keyword evidence="2 3" id="KW-0560">Oxidoreductase</keyword>
<dbReference type="InterPro" id="IPR002347">
    <property type="entry name" value="SDR_fam"/>
</dbReference>
<accession>A0ABV5S793</accession>
<dbReference type="PANTHER" id="PTHR24321">
    <property type="entry name" value="DEHYDROGENASES, SHORT CHAIN"/>
    <property type="match status" value="1"/>
</dbReference>
<dbReference type="Gene3D" id="3.40.50.720">
    <property type="entry name" value="NAD(P)-binding Rossmann-like Domain"/>
    <property type="match status" value="1"/>
</dbReference>
<dbReference type="SUPFAM" id="SSF51735">
    <property type="entry name" value="NAD(P)-binding Rossmann-fold domains"/>
    <property type="match status" value="1"/>
</dbReference>
<comment type="similarity">
    <text evidence="1">Belongs to the short-chain dehydrogenases/reductases (SDR) family.</text>
</comment>